<comment type="caution">
    <text evidence="2">The sequence shown here is derived from an EMBL/GenBank/DDBJ whole genome shotgun (WGS) entry which is preliminary data.</text>
</comment>
<evidence type="ECO:0000313" key="2">
    <source>
        <dbReference type="EMBL" id="GHD64473.1"/>
    </source>
</evidence>
<proteinExistence type="inferred from homology"/>
<dbReference type="Pfam" id="PF01809">
    <property type="entry name" value="YidD"/>
    <property type="match status" value="1"/>
</dbReference>
<reference evidence="3" key="1">
    <citation type="journal article" date="2019" name="Int. J. Syst. Evol. Microbiol.">
        <title>The Global Catalogue of Microorganisms (GCM) 10K type strain sequencing project: providing services to taxonomists for standard genome sequencing and annotation.</title>
        <authorList>
            <consortium name="The Broad Institute Genomics Platform"/>
            <consortium name="The Broad Institute Genome Sequencing Center for Infectious Disease"/>
            <person name="Wu L."/>
            <person name="Ma J."/>
        </authorList>
    </citation>
    <scope>NUCLEOTIDE SEQUENCE [LARGE SCALE GENOMIC DNA]</scope>
    <source>
        <strain evidence="3">KCTC 23701</strain>
    </source>
</reference>
<accession>A0ABQ3H2P7</accession>
<keyword evidence="3" id="KW-1185">Reference proteome</keyword>
<comment type="subcellular location">
    <subcellularLocation>
        <location evidence="1">Cell membrane</location>
        <topology evidence="1">Peripheral membrane protein</topology>
        <orientation evidence="1">Cytoplasmic side</orientation>
    </subcellularLocation>
</comment>
<evidence type="ECO:0000256" key="1">
    <source>
        <dbReference type="HAMAP-Rule" id="MF_00386"/>
    </source>
</evidence>
<sequence>MIGRLFGALAIGIIRFYQWCISPLIGPRCRFTPSCSQYAIEAIVKHGAGRGGWLTIRRLCRCHPWGGCGHDPVP</sequence>
<keyword evidence="1" id="KW-0472">Membrane</keyword>
<comment type="function">
    <text evidence="1">Could be involved in insertion of integral membrane proteins into the membrane.</text>
</comment>
<dbReference type="RefSeq" id="WP_189461077.1">
    <property type="nucleotide sequence ID" value="NZ_BMYO01000006.1"/>
</dbReference>
<protein>
    <recommendedName>
        <fullName evidence="1">Putative membrane protein insertion efficiency factor</fullName>
    </recommendedName>
</protein>
<dbReference type="PANTHER" id="PTHR33383">
    <property type="entry name" value="MEMBRANE PROTEIN INSERTION EFFICIENCY FACTOR-RELATED"/>
    <property type="match status" value="1"/>
</dbReference>
<comment type="similarity">
    <text evidence="1">Belongs to the UPF0161 family.</text>
</comment>
<name>A0ABQ3H2P7_9NEIS</name>
<dbReference type="SMART" id="SM01234">
    <property type="entry name" value="Haemolytic"/>
    <property type="match status" value="1"/>
</dbReference>
<dbReference type="InterPro" id="IPR002696">
    <property type="entry name" value="Membr_insert_effic_factor_YidD"/>
</dbReference>
<keyword evidence="1" id="KW-1003">Cell membrane</keyword>
<dbReference type="HAMAP" id="MF_00386">
    <property type="entry name" value="UPF0161_YidD"/>
    <property type="match status" value="1"/>
</dbReference>
<dbReference type="Proteomes" id="UP000604737">
    <property type="component" value="Unassembled WGS sequence"/>
</dbReference>
<dbReference type="EMBL" id="BMYO01000006">
    <property type="protein sequence ID" value="GHD64473.1"/>
    <property type="molecule type" value="Genomic_DNA"/>
</dbReference>
<dbReference type="NCBIfam" id="TIGR00278">
    <property type="entry name" value="membrane protein insertion efficiency factor YidD"/>
    <property type="match status" value="1"/>
</dbReference>
<gene>
    <name evidence="2" type="ORF">GCM10007350_23730</name>
</gene>
<evidence type="ECO:0000313" key="3">
    <source>
        <dbReference type="Proteomes" id="UP000604737"/>
    </source>
</evidence>
<dbReference type="PANTHER" id="PTHR33383:SF1">
    <property type="entry name" value="MEMBRANE PROTEIN INSERTION EFFICIENCY FACTOR-RELATED"/>
    <property type="match status" value="1"/>
</dbReference>
<organism evidence="2 3">
    <name type="scientific">Jeongeupia chitinilytica</name>
    <dbReference type="NCBI Taxonomy" id="1041641"/>
    <lineage>
        <taxon>Bacteria</taxon>
        <taxon>Pseudomonadati</taxon>
        <taxon>Pseudomonadota</taxon>
        <taxon>Betaproteobacteria</taxon>
        <taxon>Neisseriales</taxon>
        <taxon>Chitinibacteraceae</taxon>
        <taxon>Jeongeupia</taxon>
    </lineage>
</organism>